<keyword evidence="10" id="KW-0325">Glycoprotein</keyword>
<dbReference type="InterPro" id="IPR036962">
    <property type="entry name" value="Glyco_hydro_3_N_sf"/>
</dbReference>
<evidence type="ECO:0000256" key="8">
    <source>
        <dbReference type="ARBA" id="ARBA00022801"/>
    </source>
</evidence>
<comment type="subcellular location">
    <subcellularLocation>
        <location evidence="2">Secreted</location>
    </subcellularLocation>
</comment>
<organism evidence="16 17">
    <name type="scientific">Aureobasidium pullulans</name>
    <name type="common">Black yeast</name>
    <name type="synonym">Pullularia pullulans</name>
    <dbReference type="NCBI Taxonomy" id="5580"/>
    <lineage>
        <taxon>Eukaryota</taxon>
        <taxon>Fungi</taxon>
        <taxon>Dikarya</taxon>
        <taxon>Ascomycota</taxon>
        <taxon>Pezizomycotina</taxon>
        <taxon>Dothideomycetes</taxon>
        <taxon>Dothideomycetidae</taxon>
        <taxon>Dothideales</taxon>
        <taxon>Saccotheciaceae</taxon>
        <taxon>Aureobasidium</taxon>
    </lineage>
</organism>
<keyword evidence="7 14" id="KW-0732">Signal</keyword>
<name>A0A4T0B1J5_AURPU</name>
<dbReference type="EC" id="3.2.1.21" evidence="5"/>
<feature type="domain" description="Fibronectin type III-like" evidence="15">
    <location>
        <begin position="772"/>
        <end position="838"/>
    </location>
</feature>
<keyword evidence="11" id="KW-0119">Carbohydrate metabolism</keyword>
<dbReference type="InterPro" id="IPR026891">
    <property type="entry name" value="Fn3-like"/>
</dbReference>
<evidence type="ECO:0000256" key="3">
    <source>
        <dbReference type="ARBA" id="ARBA00004987"/>
    </source>
</evidence>
<dbReference type="InterPro" id="IPR036881">
    <property type="entry name" value="Glyco_hydro_3_C_sf"/>
</dbReference>
<accession>A0A4T0B1J5</accession>
<keyword evidence="12" id="KW-0326">Glycosidase</keyword>
<evidence type="ECO:0000256" key="7">
    <source>
        <dbReference type="ARBA" id="ARBA00022729"/>
    </source>
</evidence>
<dbReference type="InterPro" id="IPR013783">
    <property type="entry name" value="Ig-like_fold"/>
</dbReference>
<evidence type="ECO:0000256" key="1">
    <source>
        <dbReference type="ARBA" id="ARBA00000448"/>
    </source>
</evidence>
<gene>
    <name evidence="16" type="ORF">D6C78_11016</name>
</gene>
<dbReference type="PANTHER" id="PTHR42715">
    <property type="entry name" value="BETA-GLUCOSIDASE"/>
    <property type="match status" value="1"/>
</dbReference>
<dbReference type="AlphaFoldDB" id="A0A4T0B1J5"/>
<dbReference type="InterPro" id="IPR017853">
    <property type="entry name" value="GH"/>
</dbReference>
<comment type="similarity">
    <text evidence="4">Belongs to the glycosyl hydrolase 3 family.</text>
</comment>
<dbReference type="EMBL" id="QZBZ01000778">
    <property type="protein sequence ID" value="TIA27769.1"/>
    <property type="molecule type" value="Genomic_DNA"/>
</dbReference>
<dbReference type="Gene3D" id="3.40.50.1700">
    <property type="entry name" value="Glycoside hydrolase family 3 C-terminal domain"/>
    <property type="match status" value="1"/>
</dbReference>
<keyword evidence="13" id="KW-0624">Polysaccharide degradation</keyword>
<feature type="non-terminal residue" evidence="16">
    <location>
        <position position="838"/>
    </location>
</feature>
<evidence type="ECO:0000256" key="9">
    <source>
        <dbReference type="ARBA" id="ARBA00023001"/>
    </source>
</evidence>
<reference evidence="16 17" key="1">
    <citation type="submission" date="2018-10" db="EMBL/GenBank/DDBJ databases">
        <title>Fifty Aureobasidium pullulans genomes reveal a recombining polyextremotolerant generalist.</title>
        <authorList>
            <person name="Gostincar C."/>
            <person name="Turk M."/>
            <person name="Zajc J."/>
            <person name="Gunde-Cimerman N."/>
        </authorList>
    </citation>
    <scope>NUCLEOTIDE SEQUENCE [LARGE SCALE GENOMIC DNA]</scope>
    <source>
        <strain evidence="16 17">EXF-1645</strain>
    </source>
</reference>
<sequence>MVSTKESVISFVLFTSFVVSIHGATISSSALATNPTKPSTAQITSVVNAAVKNTTQSSSLSWFGDVVSSQTALVPLVLGAWQALQIWQAWLLKTINPELFYSYGGSPPVYPTPQGSGAGFWTWSYLQAKVLVAQMTVPEKNTIVYGSSSTEGCSGFSGSVPRLGFPGLCLNDAESGVRNTTYTNGYPAQLHLGASWNRSLAYDRGYYIGREFKAKGVNVALGPVIGPMGRVAKGGRNWEGFSNDPYLAAGLVVPTINGMQQSVVACAKHFITNEQETNRNPFLSGLLSSLINLNNSVSSNLDDRTMHELYLWPCYATQNSKILNGLLKTELGFEGFVVSDWDAQHTGIASANAGLDLAMPSSSYWDSNQLSAAVFNGSVQSTRLNDMVVRIVAAWYRYAHFTSTGLDGTQSIDARELASQPTLLEGAVEGHVLVKNSNNALPLGRPSDLNLFGYDAIGGSNATSSSYLHALGLINTQAYTNGTAFTETELVSFFAAVEPANAYGPDIALNGTLFTGGGSGATTPSSSTSPFDAFSRKAAMDNTTLHYDFVSQNPLVQAPNSPCIVFINAQSSESWDRNTLADDYSDDLVTHVASSCSNTIVVLHNAGIRVVDNWIDNANISAVIFAHLPGQESGNALVDIMYGRVSPSGRLPYTVAKSQGDYGSLLNPTLPDQVNPQYSQSDFVEGLYIDYKHFIRQGITPRFAFGYGLTYTNFTYSSMQVSRNWFANTAKIPYDAVSPTTAAPEGGLTSLYDVIANVTVDVTNTGNFTAAEVAQLYVNVPKSGLPKALRGFDKITIAPGKKATYSFPLRRRDLSIWDNAKQQWILQSGVFTLMVGKS</sequence>
<dbReference type="GO" id="GO:0008422">
    <property type="term" value="F:beta-glucosidase activity"/>
    <property type="evidence" value="ECO:0007669"/>
    <property type="project" value="UniProtKB-EC"/>
</dbReference>
<protein>
    <recommendedName>
        <fullName evidence="5">beta-glucosidase</fullName>
        <ecNumber evidence="5">3.2.1.21</ecNumber>
    </recommendedName>
</protein>
<evidence type="ECO:0000256" key="4">
    <source>
        <dbReference type="ARBA" id="ARBA00005336"/>
    </source>
</evidence>
<evidence type="ECO:0000256" key="5">
    <source>
        <dbReference type="ARBA" id="ARBA00012744"/>
    </source>
</evidence>
<keyword evidence="6" id="KW-0964">Secreted</keyword>
<dbReference type="InterPro" id="IPR050288">
    <property type="entry name" value="Cellulose_deg_GH3"/>
</dbReference>
<evidence type="ECO:0000256" key="12">
    <source>
        <dbReference type="ARBA" id="ARBA00023295"/>
    </source>
</evidence>
<evidence type="ECO:0000259" key="15">
    <source>
        <dbReference type="SMART" id="SM01217"/>
    </source>
</evidence>
<evidence type="ECO:0000256" key="14">
    <source>
        <dbReference type="SAM" id="SignalP"/>
    </source>
</evidence>
<dbReference type="SUPFAM" id="SSF52279">
    <property type="entry name" value="Beta-D-glucan exohydrolase, C-terminal domain"/>
    <property type="match status" value="1"/>
</dbReference>
<dbReference type="PRINTS" id="PR00133">
    <property type="entry name" value="GLHYDRLASE3"/>
</dbReference>
<evidence type="ECO:0000256" key="2">
    <source>
        <dbReference type="ARBA" id="ARBA00004613"/>
    </source>
</evidence>
<evidence type="ECO:0000256" key="6">
    <source>
        <dbReference type="ARBA" id="ARBA00022525"/>
    </source>
</evidence>
<dbReference type="Proteomes" id="UP000308724">
    <property type="component" value="Unassembled WGS sequence"/>
</dbReference>
<feature type="signal peptide" evidence="14">
    <location>
        <begin position="1"/>
        <end position="23"/>
    </location>
</feature>
<proteinExistence type="inferred from homology"/>
<dbReference type="Pfam" id="PF14310">
    <property type="entry name" value="Fn3-like"/>
    <property type="match status" value="1"/>
</dbReference>
<comment type="caution">
    <text evidence="16">The sequence shown here is derived from an EMBL/GenBank/DDBJ whole genome shotgun (WGS) entry which is preliminary data.</text>
</comment>
<keyword evidence="8" id="KW-0378">Hydrolase</keyword>
<comment type="catalytic activity">
    <reaction evidence="1">
        <text>Hydrolysis of terminal, non-reducing beta-D-glucosyl residues with release of beta-D-glucose.</text>
        <dbReference type="EC" id="3.2.1.21"/>
    </reaction>
</comment>
<dbReference type="InterPro" id="IPR001764">
    <property type="entry name" value="Glyco_hydro_3_N"/>
</dbReference>
<evidence type="ECO:0000256" key="11">
    <source>
        <dbReference type="ARBA" id="ARBA00023277"/>
    </source>
</evidence>
<dbReference type="InterPro" id="IPR002772">
    <property type="entry name" value="Glyco_hydro_3_C"/>
</dbReference>
<evidence type="ECO:0000256" key="13">
    <source>
        <dbReference type="ARBA" id="ARBA00023326"/>
    </source>
</evidence>
<dbReference type="SUPFAM" id="SSF51445">
    <property type="entry name" value="(Trans)glycosidases"/>
    <property type="match status" value="1"/>
</dbReference>
<comment type="pathway">
    <text evidence="3">Glycan metabolism; cellulose degradation.</text>
</comment>
<evidence type="ECO:0000313" key="16">
    <source>
        <dbReference type="EMBL" id="TIA27769.1"/>
    </source>
</evidence>
<dbReference type="Gene3D" id="3.20.20.300">
    <property type="entry name" value="Glycoside hydrolase, family 3, N-terminal domain"/>
    <property type="match status" value="1"/>
</dbReference>
<feature type="chain" id="PRO_5020494811" description="beta-glucosidase" evidence="14">
    <location>
        <begin position="24"/>
        <end position="838"/>
    </location>
</feature>
<dbReference type="SMART" id="SM01217">
    <property type="entry name" value="Fn3_like"/>
    <property type="match status" value="1"/>
</dbReference>
<dbReference type="GO" id="GO:0005576">
    <property type="term" value="C:extracellular region"/>
    <property type="evidence" value="ECO:0007669"/>
    <property type="project" value="UniProtKB-SubCell"/>
</dbReference>
<dbReference type="PANTHER" id="PTHR42715:SF5">
    <property type="entry name" value="BETA-GLUCOSIDASE M-RELATED"/>
    <property type="match status" value="1"/>
</dbReference>
<keyword evidence="9" id="KW-0136">Cellulose degradation</keyword>
<evidence type="ECO:0000313" key="17">
    <source>
        <dbReference type="Proteomes" id="UP000308724"/>
    </source>
</evidence>
<dbReference type="Pfam" id="PF00933">
    <property type="entry name" value="Glyco_hydro_3"/>
    <property type="match status" value="2"/>
</dbReference>
<dbReference type="Gene3D" id="2.60.40.10">
    <property type="entry name" value="Immunoglobulins"/>
    <property type="match status" value="1"/>
</dbReference>
<dbReference type="Pfam" id="PF01915">
    <property type="entry name" value="Glyco_hydro_3_C"/>
    <property type="match status" value="1"/>
</dbReference>
<dbReference type="GO" id="GO:0030245">
    <property type="term" value="P:cellulose catabolic process"/>
    <property type="evidence" value="ECO:0007669"/>
    <property type="project" value="UniProtKB-KW"/>
</dbReference>
<evidence type="ECO:0000256" key="10">
    <source>
        <dbReference type="ARBA" id="ARBA00023180"/>
    </source>
</evidence>